<dbReference type="SUPFAM" id="SSF51120">
    <property type="entry name" value="beta-Roll"/>
    <property type="match status" value="2"/>
</dbReference>
<dbReference type="PROSITE" id="PS00330">
    <property type="entry name" value="HEMOLYSIN_CALCIUM"/>
    <property type="match status" value="3"/>
</dbReference>
<dbReference type="InterPro" id="IPR018511">
    <property type="entry name" value="Hemolysin-typ_Ca-bd_CS"/>
</dbReference>
<protein>
    <submittedName>
        <fullName evidence="3">Ca2+-binding RTX toxin-like protein</fullName>
    </submittedName>
</protein>
<keyword evidence="2" id="KW-0964">Secreted</keyword>
<dbReference type="InterPro" id="IPR050557">
    <property type="entry name" value="RTX_toxin/Mannuronan_C5-epim"/>
</dbReference>
<keyword evidence="4" id="KW-1185">Reference proteome</keyword>
<dbReference type="PANTHER" id="PTHR38340:SF1">
    <property type="entry name" value="S-LAYER PROTEIN"/>
    <property type="match status" value="1"/>
</dbReference>
<dbReference type="Gene3D" id="2.150.10.10">
    <property type="entry name" value="Serralysin-like metalloprotease, C-terminal"/>
    <property type="match status" value="3"/>
</dbReference>
<reference evidence="3 4" key="1">
    <citation type="submission" date="2020-08" db="EMBL/GenBank/DDBJ databases">
        <title>Genomic Encyclopedia of Type Strains, Phase IV (KMG-IV): sequencing the most valuable type-strain genomes for metagenomic binning, comparative biology and taxonomic classification.</title>
        <authorList>
            <person name="Goeker M."/>
        </authorList>
    </citation>
    <scope>NUCLEOTIDE SEQUENCE [LARGE SCALE GENOMIC DNA]</scope>
    <source>
        <strain evidence="3 4">DSM 103725</strain>
    </source>
</reference>
<dbReference type="Proteomes" id="UP000541810">
    <property type="component" value="Unassembled WGS sequence"/>
</dbReference>
<dbReference type="PRINTS" id="PR00313">
    <property type="entry name" value="CABNDNGRPT"/>
</dbReference>
<dbReference type="Pfam" id="PF00353">
    <property type="entry name" value="HemolysinCabind"/>
    <property type="match status" value="6"/>
</dbReference>
<dbReference type="EMBL" id="JACHGY010000001">
    <property type="protein sequence ID" value="MBB6430133.1"/>
    <property type="molecule type" value="Genomic_DNA"/>
</dbReference>
<evidence type="ECO:0000313" key="3">
    <source>
        <dbReference type="EMBL" id="MBB6430133.1"/>
    </source>
</evidence>
<dbReference type="GO" id="GO:0005576">
    <property type="term" value="C:extracellular region"/>
    <property type="evidence" value="ECO:0007669"/>
    <property type="project" value="UniProtKB-SubCell"/>
</dbReference>
<proteinExistence type="predicted"/>
<comment type="subcellular location">
    <subcellularLocation>
        <location evidence="1">Secreted</location>
    </subcellularLocation>
</comment>
<sequence length="365" mass="38265">MSTFEPLEARELMSASAFLSGSTLYVTGDSGNNGISVTTADRGATLEVSEYRWGSGYRPIYSVASSRVGEILMYGGAGDDTLSIGTDIVKRATIEGGRGADYLFGGAGITRIVGNGDAGGSGLAENDTLVARAGLTYLYGEGGNDTLINQTRSTFSMTYMYGGAGNDRMIGSDYGGTYAKGDAGNDTAVVKRGAFEFRGGDGRDMADYSAWTTDVRIDLNGSRNSGDRWGAKKHRLHNDIEAAKGGSGNDFIRGNAGFNWLYGNAGNDHIEAGYGNLTARIWGGAGNDYIIGGNANDHIWGDSGNDTIIGGNGNDSLVGGLGNDTLIGGNGNDRMYGQWGYDTMIGGEGDDEAPDRGWDGDYWVL</sequence>
<comment type="caution">
    <text evidence="3">The sequence shown here is derived from an EMBL/GenBank/DDBJ whole genome shotgun (WGS) entry which is preliminary data.</text>
</comment>
<accession>A0A7X0H6E1</accession>
<gene>
    <name evidence="3" type="ORF">HNQ40_001939</name>
</gene>
<evidence type="ECO:0000256" key="1">
    <source>
        <dbReference type="ARBA" id="ARBA00004613"/>
    </source>
</evidence>
<dbReference type="GO" id="GO:0005509">
    <property type="term" value="F:calcium ion binding"/>
    <property type="evidence" value="ECO:0007669"/>
    <property type="project" value="InterPro"/>
</dbReference>
<dbReference type="PANTHER" id="PTHR38340">
    <property type="entry name" value="S-LAYER PROTEIN"/>
    <property type="match status" value="1"/>
</dbReference>
<dbReference type="InterPro" id="IPR001343">
    <property type="entry name" value="Hemolysn_Ca-bd"/>
</dbReference>
<name>A0A7X0H6E1_9BACT</name>
<evidence type="ECO:0000256" key="2">
    <source>
        <dbReference type="ARBA" id="ARBA00022525"/>
    </source>
</evidence>
<organism evidence="3 4">
    <name type="scientific">Algisphaera agarilytica</name>
    <dbReference type="NCBI Taxonomy" id="1385975"/>
    <lineage>
        <taxon>Bacteria</taxon>
        <taxon>Pseudomonadati</taxon>
        <taxon>Planctomycetota</taxon>
        <taxon>Phycisphaerae</taxon>
        <taxon>Phycisphaerales</taxon>
        <taxon>Phycisphaeraceae</taxon>
        <taxon>Algisphaera</taxon>
    </lineage>
</organism>
<dbReference type="AlphaFoldDB" id="A0A7X0H6E1"/>
<dbReference type="InterPro" id="IPR011049">
    <property type="entry name" value="Serralysin-like_metalloprot_C"/>
</dbReference>
<evidence type="ECO:0000313" key="4">
    <source>
        <dbReference type="Proteomes" id="UP000541810"/>
    </source>
</evidence>
<dbReference type="RefSeq" id="WP_184677670.1">
    <property type="nucleotide sequence ID" value="NZ_JACHGY010000001.1"/>
</dbReference>